<accession>A0A098S7I7</accession>
<evidence type="ECO:0000313" key="2">
    <source>
        <dbReference type="EMBL" id="KGE88066.1"/>
    </source>
</evidence>
<comment type="caution">
    <text evidence="2">The sequence shown here is derived from an EMBL/GenBank/DDBJ whole genome shotgun (WGS) entry which is preliminary data.</text>
</comment>
<proteinExistence type="predicted"/>
<reference evidence="2 3" key="1">
    <citation type="journal article" date="2014" name="Int. J. Syst. Evol. Microbiol.">
        <title>Phaeodactylibacter xiamenensis gen. nov., sp. nov., a member of the family Saprospiraceae isolated from the marine alga Phaeodactylum tricornutum.</title>
        <authorList>
            <person name="Chen Z.Jr."/>
            <person name="Lei X."/>
            <person name="Lai Q."/>
            <person name="Li Y."/>
            <person name="Zhang B."/>
            <person name="Zhang J."/>
            <person name="Zhang H."/>
            <person name="Yang L."/>
            <person name="Zheng W."/>
            <person name="Tian Y."/>
            <person name="Yu Z."/>
            <person name="Xu H.Jr."/>
            <person name="Zheng T."/>
        </authorList>
    </citation>
    <scope>NUCLEOTIDE SEQUENCE [LARGE SCALE GENOMIC DNA]</scope>
    <source>
        <strain evidence="2 3">KD52</strain>
    </source>
</reference>
<sequence length="116" mass="13444">MKTIFEQLPSNVTVGITKEDLQAAFEAAVRNAMQELQAPAKEPEEELMNFDQTCEFLGIAKSTGYQRVNRGELPHFKKGRRLYFRKSELVEYIESGRRKTRKELEEAAKLYLSKSR</sequence>
<evidence type="ECO:0000259" key="1">
    <source>
        <dbReference type="Pfam" id="PF12728"/>
    </source>
</evidence>
<dbReference type="InterPro" id="IPR041657">
    <property type="entry name" value="HTH_17"/>
</dbReference>
<evidence type="ECO:0000313" key="3">
    <source>
        <dbReference type="Proteomes" id="UP000029736"/>
    </source>
</evidence>
<dbReference type="Proteomes" id="UP000029736">
    <property type="component" value="Unassembled WGS sequence"/>
</dbReference>
<dbReference type="RefSeq" id="WP_044220053.1">
    <property type="nucleotide sequence ID" value="NZ_JBKAGJ010000045.1"/>
</dbReference>
<dbReference type="OrthoDB" id="597977at2"/>
<dbReference type="AlphaFoldDB" id="A0A098S7I7"/>
<gene>
    <name evidence="2" type="ORF">IX84_11290</name>
</gene>
<organism evidence="2 3">
    <name type="scientific">Phaeodactylibacter xiamenensis</name>
    <dbReference type="NCBI Taxonomy" id="1524460"/>
    <lineage>
        <taxon>Bacteria</taxon>
        <taxon>Pseudomonadati</taxon>
        <taxon>Bacteroidota</taxon>
        <taxon>Saprospiria</taxon>
        <taxon>Saprospirales</taxon>
        <taxon>Haliscomenobacteraceae</taxon>
        <taxon>Phaeodactylibacter</taxon>
    </lineage>
</organism>
<keyword evidence="3" id="KW-1185">Reference proteome</keyword>
<dbReference type="EMBL" id="JPOS01000025">
    <property type="protein sequence ID" value="KGE88066.1"/>
    <property type="molecule type" value="Genomic_DNA"/>
</dbReference>
<dbReference type="STRING" id="1524460.IX84_11290"/>
<protein>
    <recommendedName>
        <fullName evidence="1">Helix-turn-helix domain-containing protein</fullName>
    </recommendedName>
</protein>
<name>A0A098S7I7_9BACT</name>
<feature type="domain" description="Helix-turn-helix" evidence="1">
    <location>
        <begin position="47"/>
        <end position="96"/>
    </location>
</feature>
<dbReference type="Pfam" id="PF12728">
    <property type="entry name" value="HTH_17"/>
    <property type="match status" value="1"/>
</dbReference>